<protein>
    <submittedName>
        <fullName evidence="1">Uncharacterized protein</fullName>
    </submittedName>
</protein>
<proteinExistence type="predicted"/>
<dbReference type="Proteomes" id="UP000034320">
    <property type="component" value="Unassembled WGS sequence"/>
</dbReference>
<dbReference type="EMBL" id="LCDD01000004">
    <property type="protein sequence ID" value="KKS47523.1"/>
    <property type="molecule type" value="Genomic_DNA"/>
</dbReference>
<evidence type="ECO:0000313" key="1">
    <source>
        <dbReference type="EMBL" id="KKS47523.1"/>
    </source>
</evidence>
<comment type="caution">
    <text evidence="1">The sequence shown here is derived from an EMBL/GenBank/DDBJ whole genome shotgun (WGS) entry which is preliminary data.</text>
</comment>
<organism evidence="1 2">
    <name type="scientific">Candidatus Gottesmanbacteria bacterium GW2011_GWA2_42_18</name>
    <dbReference type="NCBI Taxonomy" id="1618442"/>
    <lineage>
        <taxon>Bacteria</taxon>
        <taxon>Candidatus Gottesmaniibacteriota</taxon>
    </lineage>
</organism>
<evidence type="ECO:0000313" key="2">
    <source>
        <dbReference type="Proteomes" id="UP000034320"/>
    </source>
</evidence>
<reference evidence="1 2" key="1">
    <citation type="journal article" date="2015" name="Nature">
        <title>rRNA introns, odd ribosomes, and small enigmatic genomes across a large radiation of phyla.</title>
        <authorList>
            <person name="Brown C.T."/>
            <person name="Hug L.A."/>
            <person name="Thomas B.C."/>
            <person name="Sharon I."/>
            <person name="Castelle C.J."/>
            <person name="Singh A."/>
            <person name="Wilkins M.J."/>
            <person name="Williams K.H."/>
            <person name="Banfield J.F."/>
        </authorList>
    </citation>
    <scope>NUCLEOTIDE SEQUENCE [LARGE SCALE GENOMIC DNA]</scope>
</reference>
<accession>A0A0G1CD08</accession>
<gene>
    <name evidence="1" type="ORF">UV09_C0004G0012</name>
</gene>
<name>A0A0G1CD08_9BACT</name>
<dbReference type="AlphaFoldDB" id="A0A0G1CD08"/>
<sequence length="34" mass="3879">MKNDRDKLCRENQVYLLNLKTGPLILSGEESPGF</sequence>